<comment type="caution">
    <text evidence="1">The sequence shown here is derived from an EMBL/GenBank/DDBJ whole genome shotgun (WGS) entry which is preliminary data.</text>
</comment>
<proteinExistence type="predicted"/>
<protein>
    <submittedName>
        <fullName evidence="1">Uncharacterized protein</fullName>
    </submittedName>
</protein>
<name>A0A0P6AUL3_9CRUS</name>
<sequence length="76" mass="8507">MARRHVYIVCTLRQRNGVLMGATYGEGKALLHFRIANGSSDSTLPLVQYYYTCASDETVWLVKSGSLFFCVLNLVT</sequence>
<gene>
    <name evidence="1" type="ORF">APZ42_028720</name>
</gene>
<evidence type="ECO:0000313" key="2">
    <source>
        <dbReference type="Proteomes" id="UP000076858"/>
    </source>
</evidence>
<dbReference type="Proteomes" id="UP000076858">
    <property type="component" value="Unassembled WGS sequence"/>
</dbReference>
<reference evidence="1 2" key="1">
    <citation type="submission" date="2016-03" db="EMBL/GenBank/DDBJ databases">
        <title>EvidentialGene: Evidence-directed Construction of Genes on Genomes.</title>
        <authorList>
            <person name="Gilbert D.G."/>
            <person name="Choi J.-H."/>
            <person name="Mockaitis K."/>
            <person name="Colbourne J."/>
            <person name="Pfrender M."/>
        </authorList>
    </citation>
    <scope>NUCLEOTIDE SEQUENCE [LARGE SCALE GENOMIC DNA]</scope>
    <source>
        <strain evidence="1 2">Xinb3</strain>
        <tissue evidence="1">Complete organism</tissue>
    </source>
</reference>
<organism evidence="1 2">
    <name type="scientific">Daphnia magna</name>
    <dbReference type="NCBI Taxonomy" id="35525"/>
    <lineage>
        <taxon>Eukaryota</taxon>
        <taxon>Metazoa</taxon>
        <taxon>Ecdysozoa</taxon>
        <taxon>Arthropoda</taxon>
        <taxon>Crustacea</taxon>
        <taxon>Branchiopoda</taxon>
        <taxon>Diplostraca</taxon>
        <taxon>Cladocera</taxon>
        <taxon>Anomopoda</taxon>
        <taxon>Daphniidae</taxon>
        <taxon>Daphnia</taxon>
    </lineage>
</organism>
<evidence type="ECO:0000313" key="1">
    <source>
        <dbReference type="EMBL" id="KZS07605.1"/>
    </source>
</evidence>
<dbReference type="EMBL" id="LRGB01002451">
    <property type="protein sequence ID" value="KZS07605.1"/>
    <property type="molecule type" value="Genomic_DNA"/>
</dbReference>
<keyword evidence="2" id="KW-1185">Reference proteome</keyword>
<accession>A0A0P6AUL3</accession>
<dbReference type="AlphaFoldDB" id="A0A0P6AUL3"/>